<organism evidence="2">
    <name type="scientific">mine drainage metagenome</name>
    <dbReference type="NCBI Taxonomy" id="410659"/>
    <lineage>
        <taxon>unclassified sequences</taxon>
        <taxon>metagenomes</taxon>
        <taxon>ecological metagenomes</taxon>
    </lineage>
</organism>
<name>A0A1J5PNI2_9ZZZZ</name>
<feature type="domain" description="HTH crp-type" evidence="1">
    <location>
        <begin position="66"/>
        <end position="139"/>
    </location>
</feature>
<dbReference type="AlphaFoldDB" id="A0A1J5PNI2"/>
<protein>
    <recommendedName>
        <fullName evidence="1">HTH crp-type domain-containing protein</fullName>
    </recommendedName>
</protein>
<dbReference type="GO" id="GO:0003677">
    <property type="term" value="F:DNA binding"/>
    <property type="evidence" value="ECO:0007669"/>
    <property type="project" value="InterPro"/>
</dbReference>
<dbReference type="GO" id="GO:0006355">
    <property type="term" value="P:regulation of DNA-templated transcription"/>
    <property type="evidence" value="ECO:0007669"/>
    <property type="project" value="InterPro"/>
</dbReference>
<dbReference type="InterPro" id="IPR012318">
    <property type="entry name" value="HTH_CRP"/>
</dbReference>
<evidence type="ECO:0000259" key="1">
    <source>
        <dbReference type="PROSITE" id="PS51063"/>
    </source>
</evidence>
<dbReference type="SUPFAM" id="SSF46785">
    <property type="entry name" value="Winged helix' DNA-binding domain"/>
    <property type="match status" value="1"/>
</dbReference>
<dbReference type="InterPro" id="IPR036390">
    <property type="entry name" value="WH_DNA-bd_sf"/>
</dbReference>
<comment type="caution">
    <text evidence="2">The sequence shown here is derived from an EMBL/GenBank/DDBJ whole genome shotgun (WGS) entry which is preliminary data.</text>
</comment>
<dbReference type="SMART" id="SM00419">
    <property type="entry name" value="HTH_CRP"/>
    <property type="match status" value="1"/>
</dbReference>
<dbReference type="Gene3D" id="1.10.10.10">
    <property type="entry name" value="Winged helix-like DNA-binding domain superfamily/Winged helix DNA-binding domain"/>
    <property type="match status" value="1"/>
</dbReference>
<dbReference type="Pfam" id="PF13545">
    <property type="entry name" value="HTH_Crp_2"/>
    <property type="match status" value="1"/>
</dbReference>
<dbReference type="PROSITE" id="PS51063">
    <property type="entry name" value="HTH_CRP_2"/>
    <property type="match status" value="1"/>
</dbReference>
<gene>
    <name evidence="2" type="ORF">GALL_515850</name>
</gene>
<accession>A0A1J5PNI2</accession>
<sequence>MLPGTVLLVGWNAMRDPNSSVRAVALEDSVGVPVGAATTLHGVSAQTRLLAAKLARSVRLRAMLQWPVDARVAQFLVDFAAHCRAAGGRDDELRLLLKGREIASLLSMRHEVFSRSLRRLEEQGVVERRVHTIRILDHEGLVRAIEGSRASAVKKSSRDPE</sequence>
<dbReference type="InterPro" id="IPR036388">
    <property type="entry name" value="WH-like_DNA-bd_sf"/>
</dbReference>
<reference evidence="2" key="1">
    <citation type="submission" date="2016-10" db="EMBL/GenBank/DDBJ databases">
        <title>Sequence of Gallionella enrichment culture.</title>
        <authorList>
            <person name="Poehlein A."/>
            <person name="Muehling M."/>
            <person name="Daniel R."/>
        </authorList>
    </citation>
    <scope>NUCLEOTIDE SEQUENCE</scope>
</reference>
<dbReference type="EMBL" id="MLJW01006327">
    <property type="protein sequence ID" value="OIQ66843.1"/>
    <property type="molecule type" value="Genomic_DNA"/>
</dbReference>
<evidence type="ECO:0000313" key="2">
    <source>
        <dbReference type="EMBL" id="OIQ66843.1"/>
    </source>
</evidence>
<proteinExistence type="predicted"/>